<feature type="modified residue" description="4-aspartylphosphate" evidence="12">
    <location>
        <position position="740"/>
    </location>
</feature>
<keyword evidence="13" id="KW-0175">Coiled coil</keyword>
<dbReference type="InterPro" id="IPR005467">
    <property type="entry name" value="His_kinase_dom"/>
</dbReference>
<evidence type="ECO:0000256" key="4">
    <source>
        <dbReference type="ARBA" id="ARBA00022475"/>
    </source>
</evidence>
<dbReference type="Pfam" id="PF02518">
    <property type="entry name" value="HATPase_c"/>
    <property type="match status" value="1"/>
</dbReference>
<evidence type="ECO:0000256" key="5">
    <source>
        <dbReference type="ARBA" id="ARBA00022553"/>
    </source>
</evidence>
<gene>
    <name evidence="18" type="ORF">PMG25_22110</name>
</gene>
<evidence type="ECO:0000256" key="9">
    <source>
        <dbReference type="ARBA" id="ARBA00022989"/>
    </source>
</evidence>
<reference evidence="18 19" key="1">
    <citation type="submission" date="2023-01" db="EMBL/GenBank/DDBJ databases">
        <title>Novel diversity within Roseofilum (Cyanobacteria; Desertifilaceae) from marine benthic mats with descriptions of four novel species.</title>
        <authorList>
            <person name="Wang Y."/>
            <person name="Berthold D.E."/>
            <person name="Hu J."/>
            <person name="Lefler F.W."/>
            <person name="Laughinghouse H.D. IV."/>
        </authorList>
    </citation>
    <scope>NUCLEOTIDE SEQUENCE [LARGE SCALE GENOMIC DNA]</scope>
    <source>
        <strain evidence="18 19">BLCC-M114</strain>
    </source>
</reference>
<dbReference type="InterPro" id="IPR036097">
    <property type="entry name" value="HisK_dim/P_sf"/>
</dbReference>
<sequence>MKFNLRLVLIVPFVLQIFAVVGLTGWLSLRNGQEAVNDVAAQLRSELAKRIVQQLDTYLNTPHVVNQINSEAVRLGLLNLEDIPSLERYFFSQMQQFETVSYISLGTEQREYVGVQRKADRSFALEVSDRRTDYHFETWTLDGNGQRLERVGRIPDYDPRKREWYKTGDRAGKAVWTEIYTYFSTQELALTADLPLYDRQGKLIGVTAADLTLTHISNFLQSLDIGKTGQGFIIERSGQLVATSTQEKLFRQEGEEIQRLNVVKSSDALTHATAQYLLNHFTDFKQIKTLEQLDFKREDQRQFLQVFPYQDEFGLDWLIVIVVPESDFMAQIYASRRNTILLCLGALAIAIVLGWYTSHWIAQPILQLAQSSEEMSEGNLEQQVSGGAIAELKTLARAFNRMASELRTSFSQLEQRVEERTLELSEAKEAADSANGAKSEFLANMSHELRTPLNGILGYAQIMHRATDLNQHRKGVDVIEQAGSHLLTLINDILDLAKIEARKMELFPKDLHLPSFLVGVAEIARVRAENKGITLQFLPDENLPTGVKADEKRLRQVLLNLLGNAIKFTDQGNVSFSVACSPKESSQTTTILRFAIEDTGVGMSPEQVNKIFLPFEQVGSTSRRSQGTGLGLTICSQIVGMMGSTIQVESRLGMGSKFWFEVTLPRSQEWMSSAANLQQGKILGYSGEPKTILIVDDHQVNRIVVAEVLTPLGFRVLEASNGREGLEQVQQAHPDLVITDIVMPEMDGYALADCIRESYSKELPIIAASASVSLADRSLAIAAGCNEFLEKPIDLEQLLIRLQKYLHLTWIYEEKSGPEFSVQQDLIFPTEQELRPLWEATKIGDIEAIEEEAQRLKEQNMQYKTFGDRILALAEEFDETGIKTLLDGKHRTTQS</sequence>
<dbReference type="InterPro" id="IPR004358">
    <property type="entry name" value="Sig_transdc_His_kin-like_C"/>
</dbReference>
<feature type="transmembrane region" description="Helical" evidence="14">
    <location>
        <begin position="339"/>
        <end position="357"/>
    </location>
</feature>
<dbReference type="EC" id="2.7.13.3" evidence="3"/>
<proteinExistence type="predicted"/>
<evidence type="ECO:0000256" key="3">
    <source>
        <dbReference type="ARBA" id="ARBA00012438"/>
    </source>
</evidence>
<feature type="transmembrane region" description="Helical" evidence="14">
    <location>
        <begin position="6"/>
        <end position="27"/>
    </location>
</feature>
<dbReference type="PANTHER" id="PTHR43047:SF72">
    <property type="entry name" value="OSMOSENSING HISTIDINE PROTEIN KINASE SLN1"/>
    <property type="match status" value="1"/>
</dbReference>
<dbReference type="InterPro" id="IPR033479">
    <property type="entry name" value="dCache_1"/>
</dbReference>
<evidence type="ECO:0000259" key="15">
    <source>
        <dbReference type="PROSITE" id="PS50109"/>
    </source>
</evidence>
<dbReference type="PROSITE" id="PS50110">
    <property type="entry name" value="RESPONSE_REGULATORY"/>
    <property type="match status" value="1"/>
</dbReference>
<evidence type="ECO:0000259" key="17">
    <source>
        <dbReference type="PROSITE" id="PS50885"/>
    </source>
</evidence>
<evidence type="ECO:0000313" key="18">
    <source>
        <dbReference type="EMBL" id="MDJ1176788.1"/>
    </source>
</evidence>
<dbReference type="Pfam" id="PF00512">
    <property type="entry name" value="HisKA"/>
    <property type="match status" value="1"/>
</dbReference>
<dbReference type="CDD" id="cd06225">
    <property type="entry name" value="HAMP"/>
    <property type="match status" value="1"/>
</dbReference>
<dbReference type="Gene3D" id="1.10.287.130">
    <property type="match status" value="1"/>
</dbReference>
<dbReference type="Gene3D" id="3.30.450.20">
    <property type="entry name" value="PAS domain"/>
    <property type="match status" value="1"/>
</dbReference>
<evidence type="ECO:0000259" key="16">
    <source>
        <dbReference type="PROSITE" id="PS50110"/>
    </source>
</evidence>
<dbReference type="SUPFAM" id="SSF158472">
    <property type="entry name" value="HAMP domain-like"/>
    <property type="match status" value="1"/>
</dbReference>
<dbReference type="SMART" id="SM00387">
    <property type="entry name" value="HATPase_c"/>
    <property type="match status" value="1"/>
</dbReference>
<keyword evidence="5 12" id="KW-0597">Phosphoprotein</keyword>
<evidence type="ECO:0000256" key="14">
    <source>
        <dbReference type="SAM" id="Phobius"/>
    </source>
</evidence>
<keyword evidence="4" id="KW-1003">Cell membrane</keyword>
<comment type="caution">
    <text evidence="18">The sequence shown here is derived from an EMBL/GenBank/DDBJ whole genome shotgun (WGS) entry which is preliminary data.</text>
</comment>
<evidence type="ECO:0000256" key="2">
    <source>
        <dbReference type="ARBA" id="ARBA00004651"/>
    </source>
</evidence>
<dbReference type="SUPFAM" id="SSF52172">
    <property type="entry name" value="CheY-like"/>
    <property type="match status" value="1"/>
</dbReference>
<dbReference type="InterPro" id="IPR003661">
    <property type="entry name" value="HisK_dim/P_dom"/>
</dbReference>
<keyword evidence="10" id="KW-0902">Two-component regulatory system</keyword>
<evidence type="ECO:0000256" key="8">
    <source>
        <dbReference type="ARBA" id="ARBA00022777"/>
    </source>
</evidence>
<evidence type="ECO:0000256" key="11">
    <source>
        <dbReference type="ARBA" id="ARBA00023136"/>
    </source>
</evidence>
<keyword evidence="6" id="KW-0808">Transferase</keyword>
<dbReference type="InterPro" id="IPR001789">
    <property type="entry name" value="Sig_transdc_resp-reg_receiver"/>
</dbReference>
<dbReference type="CDD" id="cd00082">
    <property type="entry name" value="HisKA"/>
    <property type="match status" value="1"/>
</dbReference>
<dbReference type="InterPro" id="IPR036890">
    <property type="entry name" value="HATPase_C_sf"/>
</dbReference>
<protein>
    <recommendedName>
        <fullName evidence="3">histidine kinase</fullName>
        <ecNumber evidence="3">2.7.13.3</ecNumber>
    </recommendedName>
</protein>
<dbReference type="Gene3D" id="3.40.50.2300">
    <property type="match status" value="1"/>
</dbReference>
<dbReference type="Proteomes" id="UP001235849">
    <property type="component" value="Unassembled WGS sequence"/>
</dbReference>
<dbReference type="CDD" id="cd16922">
    <property type="entry name" value="HATPase_EvgS-ArcB-TorS-like"/>
    <property type="match status" value="1"/>
</dbReference>
<feature type="domain" description="Histidine kinase" evidence="15">
    <location>
        <begin position="444"/>
        <end position="666"/>
    </location>
</feature>
<feature type="coiled-coil region" evidence="13">
    <location>
        <begin position="839"/>
        <end position="866"/>
    </location>
</feature>
<dbReference type="CDD" id="cd12913">
    <property type="entry name" value="PDC1_MCP_like"/>
    <property type="match status" value="1"/>
</dbReference>
<dbReference type="Gene3D" id="6.10.340.10">
    <property type="match status" value="1"/>
</dbReference>
<comment type="subcellular location">
    <subcellularLocation>
        <location evidence="2">Cell membrane</location>
        <topology evidence="2">Multi-pass membrane protein</topology>
    </subcellularLocation>
</comment>
<evidence type="ECO:0000256" key="10">
    <source>
        <dbReference type="ARBA" id="ARBA00023012"/>
    </source>
</evidence>
<dbReference type="Pfam" id="PF00672">
    <property type="entry name" value="HAMP"/>
    <property type="match status" value="1"/>
</dbReference>
<dbReference type="SMART" id="SM00448">
    <property type="entry name" value="REC"/>
    <property type="match status" value="1"/>
</dbReference>
<evidence type="ECO:0000256" key="13">
    <source>
        <dbReference type="SAM" id="Coils"/>
    </source>
</evidence>
<dbReference type="Gene3D" id="3.30.565.10">
    <property type="entry name" value="Histidine kinase-like ATPase, C-terminal domain"/>
    <property type="match status" value="1"/>
</dbReference>
<dbReference type="InterPro" id="IPR003594">
    <property type="entry name" value="HATPase_dom"/>
</dbReference>
<keyword evidence="19" id="KW-1185">Reference proteome</keyword>
<dbReference type="InterPro" id="IPR003660">
    <property type="entry name" value="HAMP_dom"/>
</dbReference>
<dbReference type="PANTHER" id="PTHR43047">
    <property type="entry name" value="TWO-COMPONENT HISTIDINE PROTEIN KINASE"/>
    <property type="match status" value="1"/>
</dbReference>
<dbReference type="SMART" id="SM00304">
    <property type="entry name" value="HAMP"/>
    <property type="match status" value="1"/>
</dbReference>
<evidence type="ECO:0000256" key="1">
    <source>
        <dbReference type="ARBA" id="ARBA00000085"/>
    </source>
</evidence>
<dbReference type="SMART" id="SM00388">
    <property type="entry name" value="HisKA"/>
    <property type="match status" value="1"/>
</dbReference>
<evidence type="ECO:0000256" key="12">
    <source>
        <dbReference type="PROSITE-ProRule" id="PRU00169"/>
    </source>
</evidence>
<comment type="catalytic activity">
    <reaction evidence="1">
        <text>ATP + protein L-histidine = ADP + protein N-phospho-L-histidine.</text>
        <dbReference type="EC" id="2.7.13.3"/>
    </reaction>
</comment>
<name>A0ABT7BC69_9CYAN</name>
<dbReference type="EMBL" id="JAQOSO010000114">
    <property type="protein sequence ID" value="MDJ1176788.1"/>
    <property type="molecule type" value="Genomic_DNA"/>
</dbReference>
<evidence type="ECO:0000256" key="7">
    <source>
        <dbReference type="ARBA" id="ARBA00022692"/>
    </source>
</evidence>
<dbReference type="PROSITE" id="PS50885">
    <property type="entry name" value="HAMP"/>
    <property type="match status" value="1"/>
</dbReference>
<evidence type="ECO:0000256" key="6">
    <source>
        <dbReference type="ARBA" id="ARBA00022679"/>
    </source>
</evidence>
<dbReference type="InterPro" id="IPR011006">
    <property type="entry name" value="CheY-like_superfamily"/>
</dbReference>
<dbReference type="CDD" id="cd17546">
    <property type="entry name" value="REC_hyHK_CKI1_RcsC-like"/>
    <property type="match status" value="1"/>
</dbReference>
<keyword evidence="11 14" id="KW-0472">Membrane</keyword>
<dbReference type="PRINTS" id="PR00344">
    <property type="entry name" value="BCTRLSENSOR"/>
</dbReference>
<evidence type="ECO:0000313" key="19">
    <source>
        <dbReference type="Proteomes" id="UP001235849"/>
    </source>
</evidence>
<dbReference type="Pfam" id="PF02743">
    <property type="entry name" value="dCache_1"/>
    <property type="match status" value="1"/>
</dbReference>
<keyword evidence="8" id="KW-0418">Kinase</keyword>
<keyword evidence="7 14" id="KW-0812">Transmembrane</keyword>
<organism evidence="18 19">
    <name type="scientific">Roseofilum capinflatum BLCC-M114</name>
    <dbReference type="NCBI Taxonomy" id="3022440"/>
    <lineage>
        <taxon>Bacteria</taxon>
        <taxon>Bacillati</taxon>
        <taxon>Cyanobacteriota</taxon>
        <taxon>Cyanophyceae</taxon>
        <taxon>Desertifilales</taxon>
        <taxon>Desertifilaceae</taxon>
        <taxon>Roseofilum</taxon>
        <taxon>Roseofilum capinflatum</taxon>
    </lineage>
</organism>
<dbReference type="SUPFAM" id="SSF55874">
    <property type="entry name" value="ATPase domain of HSP90 chaperone/DNA topoisomerase II/histidine kinase"/>
    <property type="match status" value="1"/>
</dbReference>
<dbReference type="RefSeq" id="WP_283769058.1">
    <property type="nucleotide sequence ID" value="NZ_JAQOSO010000114.1"/>
</dbReference>
<keyword evidence="9 14" id="KW-1133">Transmembrane helix</keyword>
<dbReference type="Pfam" id="PF00072">
    <property type="entry name" value="Response_reg"/>
    <property type="match status" value="1"/>
</dbReference>
<dbReference type="SUPFAM" id="SSF47384">
    <property type="entry name" value="Homodimeric domain of signal transducing histidine kinase"/>
    <property type="match status" value="1"/>
</dbReference>
<dbReference type="PROSITE" id="PS50109">
    <property type="entry name" value="HIS_KIN"/>
    <property type="match status" value="1"/>
</dbReference>
<feature type="domain" description="Response regulatory" evidence="16">
    <location>
        <begin position="691"/>
        <end position="806"/>
    </location>
</feature>
<accession>A0ABT7BC69</accession>
<feature type="domain" description="HAMP" evidence="17">
    <location>
        <begin position="359"/>
        <end position="411"/>
    </location>
</feature>